<evidence type="ECO:0000256" key="1">
    <source>
        <dbReference type="ARBA" id="ARBA00023125"/>
    </source>
</evidence>
<evidence type="ECO:0000256" key="4">
    <source>
        <dbReference type="SAM" id="MobiDB-lite"/>
    </source>
</evidence>
<dbReference type="InterPro" id="IPR051356">
    <property type="entry name" value="SOX/SOX-like_TF"/>
</dbReference>
<evidence type="ECO:0000313" key="6">
    <source>
        <dbReference type="EMBL" id="CCA67490.1"/>
    </source>
</evidence>
<feature type="compositionally biased region" description="Basic residues" evidence="4">
    <location>
        <begin position="315"/>
        <end position="324"/>
    </location>
</feature>
<feature type="region of interest" description="Disordered" evidence="4">
    <location>
        <begin position="58"/>
        <end position="79"/>
    </location>
</feature>
<dbReference type="InterPro" id="IPR009071">
    <property type="entry name" value="HMG_box_dom"/>
</dbReference>
<feature type="region of interest" description="Disordered" evidence="4">
    <location>
        <begin position="287"/>
        <end position="413"/>
    </location>
</feature>
<dbReference type="Gene3D" id="1.10.30.10">
    <property type="entry name" value="High mobility group box domain"/>
    <property type="match status" value="1"/>
</dbReference>
<dbReference type="HOGENOM" id="CLU_386444_0_0_1"/>
<organism evidence="6 7">
    <name type="scientific">Serendipita indica (strain DSM 11827)</name>
    <name type="common">Root endophyte fungus</name>
    <name type="synonym">Piriformospora indica</name>
    <dbReference type="NCBI Taxonomy" id="1109443"/>
    <lineage>
        <taxon>Eukaryota</taxon>
        <taxon>Fungi</taxon>
        <taxon>Dikarya</taxon>
        <taxon>Basidiomycota</taxon>
        <taxon>Agaricomycotina</taxon>
        <taxon>Agaricomycetes</taxon>
        <taxon>Sebacinales</taxon>
        <taxon>Serendipitaceae</taxon>
        <taxon>Serendipita</taxon>
    </lineage>
</organism>
<accession>G4T847</accession>
<dbReference type="Pfam" id="PF00505">
    <property type="entry name" value="HMG_box"/>
    <property type="match status" value="1"/>
</dbReference>
<feature type="compositionally biased region" description="Basic and acidic residues" evidence="4">
    <location>
        <begin position="287"/>
        <end position="307"/>
    </location>
</feature>
<dbReference type="PANTHER" id="PTHR45789">
    <property type="entry name" value="FI18025P1"/>
    <property type="match status" value="1"/>
</dbReference>
<proteinExistence type="predicted"/>
<dbReference type="Proteomes" id="UP000007148">
    <property type="component" value="Unassembled WGS sequence"/>
</dbReference>
<keyword evidence="7" id="KW-1185">Reference proteome</keyword>
<feature type="region of interest" description="Disordered" evidence="4">
    <location>
        <begin position="92"/>
        <end position="115"/>
    </location>
</feature>
<feature type="compositionally biased region" description="Low complexity" evidence="4">
    <location>
        <begin position="396"/>
        <end position="410"/>
    </location>
</feature>
<feature type="region of interest" description="Disordered" evidence="4">
    <location>
        <begin position="688"/>
        <end position="734"/>
    </location>
</feature>
<evidence type="ECO:0000259" key="5">
    <source>
        <dbReference type="PROSITE" id="PS50118"/>
    </source>
</evidence>
<comment type="caution">
    <text evidence="6">The sequence shown here is derived from an EMBL/GenBank/DDBJ whole genome shotgun (WGS) entry which is preliminary data.</text>
</comment>
<feature type="domain" description="HMG box" evidence="5">
    <location>
        <begin position="212"/>
        <end position="282"/>
    </location>
</feature>
<feature type="compositionally biased region" description="Low complexity" evidence="4">
    <location>
        <begin position="340"/>
        <end position="359"/>
    </location>
</feature>
<reference evidence="6 7" key="1">
    <citation type="journal article" date="2011" name="PLoS Pathog.">
        <title>Endophytic Life Strategies Decoded by Genome and Transcriptome Analyses of the Mutualistic Root Symbiont Piriformospora indica.</title>
        <authorList>
            <person name="Zuccaro A."/>
            <person name="Lahrmann U."/>
            <person name="Guldener U."/>
            <person name="Langen G."/>
            <person name="Pfiffi S."/>
            <person name="Biedenkopf D."/>
            <person name="Wong P."/>
            <person name="Samans B."/>
            <person name="Grimm C."/>
            <person name="Basiewicz M."/>
            <person name="Murat C."/>
            <person name="Martin F."/>
            <person name="Kogel K.H."/>
        </authorList>
    </citation>
    <scope>NUCLEOTIDE SEQUENCE [LARGE SCALE GENOMIC DNA]</scope>
    <source>
        <strain evidence="6 7">DSM 11827</strain>
    </source>
</reference>
<feature type="compositionally biased region" description="Low complexity" evidence="4">
    <location>
        <begin position="92"/>
        <end position="108"/>
    </location>
</feature>
<feature type="region of interest" description="Disordered" evidence="4">
    <location>
        <begin position="137"/>
        <end position="156"/>
    </location>
</feature>
<sequence length="734" mass="78732">MQHAARSRKRTHSDRMPLAYLGSTMIHDPSTVAAASQTGPEDFEDALIAPPALDNHVLDVPHPSTAPKTPPALLSPADLPADPKQAVWAIAANAKQQSSKRAQSSKQKPGQATQQPTISTFSTFNHIHIVQPYVHNGGNSNTNTHPNAAAAAAAASSNKEETANGCSTSTFSINASTPYTFANPFCTNALHTMLPGPGGKPKDSATNIAGQPPRPANAWILYRSDKMKNLAPEPGKPRRPQADISKLIAEMWKNEKPEIRQQYEALSDLKKAEHLAMYPGYRFQPMKKADKEKVRAERKAEKEKEKMAASLSMKSYRRPPKSKRGATEEGDDHDTAADDSTPTPSLGPTSPTSTAPGTAMFVWTQPQTVPETSVEPSTGPMSPTARQHTASYQPYARAPAGASTSAVAATAKRKRARTKVEVSAPAIPSGEPNQAHGFDYTGPIPNTSFSFYEAAQQPQESPGLIDFAAYSAQFMPGYHPAIPQPSSGANPDHNSHPTPPYNATIEHEMQSTAGFALEPIRGHNEIFEFTNLDLSLLDNEEIAVTLPDDLQFDLGLGLGLGTDAFGLDGGGFAEFGSLAMDSGGSLGFGTNKVSADMVQFDAPPYNAHPNLSISTQILQQQPGHHSDPYNVTSPMETPQAATNFYGFPMHQPQEQQPALYHTAQHSFGQHDFASSSFGAYTSPNQPFLSPTYASPPPLSVIDESSTIGSPTSETFGSSQQTARTGRKATMNSWR</sequence>
<name>G4T847_SERID</name>
<feature type="compositionally biased region" description="Polar residues" evidence="4">
    <location>
        <begin position="702"/>
        <end position="734"/>
    </location>
</feature>
<dbReference type="PROSITE" id="PS50118">
    <property type="entry name" value="HMG_BOX_2"/>
    <property type="match status" value="1"/>
</dbReference>
<dbReference type="GO" id="GO:0000981">
    <property type="term" value="F:DNA-binding transcription factor activity, RNA polymerase II-specific"/>
    <property type="evidence" value="ECO:0007669"/>
    <property type="project" value="TreeGrafter"/>
</dbReference>
<dbReference type="eggNOG" id="KOG0527">
    <property type="taxonomic scope" value="Eukaryota"/>
</dbReference>
<feature type="compositionally biased region" description="Polar residues" evidence="4">
    <location>
        <begin position="364"/>
        <end position="392"/>
    </location>
</feature>
<feature type="region of interest" description="Disordered" evidence="4">
    <location>
        <begin position="479"/>
        <end position="499"/>
    </location>
</feature>
<dbReference type="EMBL" id="CAFZ01000015">
    <property type="protein sequence ID" value="CCA67490.1"/>
    <property type="molecule type" value="Genomic_DNA"/>
</dbReference>
<evidence type="ECO:0000256" key="2">
    <source>
        <dbReference type="ARBA" id="ARBA00023242"/>
    </source>
</evidence>
<dbReference type="STRING" id="1109443.G4T847"/>
<dbReference type="InterPro" id="IPR036910">
    <property type="entry name" value="HMG_box_dom_sf"/>
</dbReference>
<dbReference type="GO" id="GO:0000978">
    <property type="term" value="F:RNA polymerase II cis-regulatory region sequence-specific DNA binding"/>
    <property type="evidence" value="ECO:0007669"/>
    <property type="project" value="TreeGrafter"/>
</dbReference>
<dbReference type="CDD" id="cd01389">
    <property type="entry name" value="HMG-box_ROX1-like"/>
    <property type="match status" value="1"/>
</dbReference>
<dbReference type="PANTHER" id="PTHR45789:SF2">
    <property type="entry name" value="FI18025P1"/>
    <property type="match status" value="1"/>
</dbReference>
<keyword evidence="2 3" id="KW-0539">Nucleus</keyword>
<feature type="DNA-binding region" description="HMG box" evidence="3">
    <location>
        <begin position="212"/>
        <end position="282"/>
    </location>
</feature>
<dbReference type="SUPFAM" id="SSF47095">
    <property type="entry name" value="HMG-box"/>
    <property type="match status" value="1"/>
</dbReference>
<dbReference type="SMART" id="SM00398">
    <property type="entry name" value="HMG"/>
    <property type="match status" value="1"/>
</dbReference>
<gene>
    <name evidence="6" type="ORF">PIIN_01319</name>
</gene>
<evidence type="ECO:0000313" key="7">
    <source>
        <dbReference type="Proteomes" id="UP000007148"/>
    </source>
</evidence>
<feature type="compositionally biased region" description="Polar residues" evidence="4">
    <location>
        <begin position="137"/>
        <end position="146"/>
    </location>
</feature>
<dbReference type="AlphaFoldDB" id="G4T847"/>
<dbReference type="OrthoDB" id="6247875at2759"/>
<dbReference type="InParanoid" id="G4T847"/>
<evidence type="ECO:0000256" key="3">
    <source>
        <dbReference type="PROSITE-ProRule" id="PRU00267"/>
    </source>
</evidence>
<keyword evidence="1 3" id="KW-0238">DNA-binding</keyword>
<dbReference type="GO" id="GO:0005634">
    <property type="term" value="C:nucleus"/>
    <property type="evidence" value="ECO:0007669"/>
    <property type="project" value="UniProtKB-UniRule"/>
</dbReference>
<protein>
    <recommendedName>
        <fullName evidence="5">HMG box domain-containing protein</fullName>
    </recommendedName>
</protein>